<comment type="caution">
    <text evidence="1">The sequence shown here is derived from an EMBL/GenBank/DDBJ whole genome shotgun (WGS) entry which is preliminary data.</text>
</comment>
<reference evidence="1 2" key="1">
    <citation type="submission" date="2024-01" db="EMBL/GenBank/DDBJ databases">
        <title>The genomes of 5 underutilized Papilionoideae crops provide insights into root nodulation and disease resistanc.</title>
        <authorList>
            <person name="Jiang F."/>
        </authorList>
    </citation>
    <scope>NUCLEOTIDE SEQUENCE [LARGE SCALE GENOMIC DNA]</scope>
    <source>
        <strain evidence="1">LVBAO_FW01</strain>
        <tissue evidence="1">Leaves</tissue>
    </source>
</reference>
<accession>A0AAN9LQY4</accession>
<evidence type="ECO:0000313" key="2">
    <source>
        <dbReference type="Proteomes" id="UP001367508"/>
    </source>
</evidence>
<dbReference type="EMBL" id="JAYMYQ010000004">
    <property type="protein sequence ID" value="KAK7340665.1"/>
    <property type="molecule type" value="Genomic_DNA"/>
</dbReference>
<name>A0AAN9LQY4_CANGL</name>
<sequence length="83" mass="8905">MLQGAGKGDSAANHGLKSCLCAWIENKNESLLGNDSVCGLFLKHECLAHEPSFSTYRTCFGQQTNPARATKMMGWIANTNGNG</sequence>
<gene>
    <name evidence="1" type="ORF">VNO77_21374</name>
</gene>
<organism evidence="1 2">
    <name type="scientific">Canavalia gladiata</name>
    <name type="common">Sword bean</name>
    <name type="synonym">Dolichos gladiatus</name>
    <dbReference type="NCBI Taxonomy" id="3824"/>
    <lineage>
        <taxon>Eukaryota</taxon>
        <taxon>Viridiplantae</taxon>
        <taxon>Streptophyta</taxon>
        <taxon>Embryophyta</taxon>
        <taxon>Tracheophyta</taxon>
        <taxon>Spermatophyta</taxon>
        <taxon>Magnoliopsida</taxon>
        <taxon>eudicotyledons</taxon>
        <taxon>Gunneridae</taxon>
        <taxon>Pentapetalae</taxon>
        <taxon>rosids</taxon>
        <taxon>fabids</taxon>
        <taxon>Fabales</taxon>
        <taxon>Fabaceae</taxon>
        <taxon>Papilionoideae</taxon>
        <taxon>50 kb inversion clade</taxon>
        <taxon>NPAAA clade</taxon>
        <taxon>indigoferoid/millettioid clade</taxon>
        <taxon>Phaseoleae</taxon>
        <taxon>Canavalia</taxon>
    </lineage>
</organism>
<dbReference type="AlphaFoldDB" id="A0AAN9LQY4"/>
<proteinExistence type="predicted"/>
<protein>
    <submittedName>
        <fullName evidence="1">Uncharacterized protein</fullName>
    </submittedName>
</protein>
<dbReference type="Proteomes" id="UP001367508">
    <property type="component" value="Unassembled WGS sequence"/>
</dbReference>
<keyword evidence="2" id="KW-1185">Reference proteome</keyword>
<evidence type="ECO:0000313" key="1">
    <source>
        <dbReference type="EMBL" id="KAK7340665.1"/>
    </source>
</evidence>